<evidence type="ECO:0000313" key="3">
    <source>
        <dbReference type="Proteomes" id="UP000762676"/>
    </source>
</evidence>
<sequence length="497" mass="55134">MVCLVLVGAAADWNGKIRDDNTGDQSGLPPTQTSDGEKIRPYTQFRRTGKLSTTSSADVHLDHSLGEYGEDRRSIRNTKQNLADKGDNTKLNLADKGDTLQVSSYTGSHGGTTKPVRLRDDSNNDSPVEHNTAQNVFFAPLSKRVLKNSGKSDRDKIWTVHKLPVAKSDRKRRRSHRQEPAKNNHIIRLRRRATAIPSSKTQPVDFGVVWSSLSSSGAPNRNEAVEKQIQQRKFSKACLQSSNTRTKFIKESRVKRDRYLKKRAALSRKVTSLTTQTLSPRYIHNVSCYPCSSSQHYAKFHDGSCADSTDHCPWCACTNKIPCDPANVTCDGACAYGWHGFNCLLSVCPEGKFAPYKNCSLSVCSEGVIAPSTSCSPAARTSQSCHPVNGECPQGGQTFGPNLYDACPRGTFGVRCHKKCHCLSGRVCQPMRGACPERVCAKKYNGHVCDVPSPTFVRRSSVQILFRLLLGILYLKVLVRMYSAKAYYQHHDRSEDE</sequence>
<dbReference type="Gene3D" id="2.170.300.10">
    <property type="entry name" value="Tie2 ligand-binding domain superfamily"/>
    <property type="match status" value="1"/>
</dbReference>
<feature type="region of interest" description="Disordered" evidence="1">
    <location>
        <begin position="79"/>
        <end position="126"/>
    </location>
</feature>
<proteinExistence type="predicted"/>
<evidence type="ECO:0000313" key="2">
    <source>
        <dbReference type="EMBL" id="GFS18937.1"/>
    </source>
</evidence>
<dbReference type="Proteomes" id="UP000762676">
    <property type="component" value="Unassembled WGS sequence"/>
</dbReference>
<reference evidence="2 3" key="1">
    <citation type="journal article" date="2021" name="Elife">
        <title>Chloroplast acquisition without the gene transfer in kleptoplastic sea slugs, Plakobranchus ocellatus.</title>
        <authorList>
            <person name="Maeda T."/>
            <person name="Takahashi S."/>
            <person name="Yoshida T."/>
            <person name="Shimamura S."/>
            <person name="Takaki Y."/>
            <person name="Nagai Y."/>
            <person name="Toyoda A."/>
            <person name="Suzuki Y."/>
            <person name="Arimoto A."/>
            <person name="Ishii H."/>
            <person name="Satoh N."/>
            <person name="Nishiyama T."/>
            <person name="Hasebe M."/>
            <person name="Maruyama T."/>
            <person name="Minagawa J."/>
            <person name="Obokata J."/>
            <person name="Shigenobu S."/>
        </authorList>
    </citation>
    <scope>NUCLEOTIDE SEQUENCE [LARGE SCALE GENOMIC DNA]</scope>
</reference>
<dbReference type="EMBL" id="BMAT01003031">
    <property type="protein sequence ID" value="GFS18937.1"/>
    <property type="molecule type" value="Genomic_DNA"/>
</dbReference>
<gene>
    <name evidence="2" type="ORF">ElyMa_001534300</name>
</gene>
<dbReference type="PANTHER" id="PTHR24035">
    <property type="entry name" value="MULTIPLE EPIDERMAL GROWTH FACTOR-LIKE DOMAINS PROTEIN"/>
    <property type="match status" value="1"/>
</dbReference>
<dbReference type="PANTHER" id="PTHR24035:SF109">
    <property type="entry name" value="PROTEIN DRAPER"/>
    <property type="match status" value="1"/>
</dbReference>
<accession>A0AAV4JBT9</accession>
<name>A0AAV4JBT9_9GAST</name>
<protein>
    <submittedName>
        <fullName evidence="2">Multiple epidermal growth factor-like domains 11</fullName>
    </submittedName>
</protein>
<comment type="caution">
    <text evidence="2">The sequence shown here is derived from an EMBL/GenBank/DDBJ whole genome shotgun (WGS) entry which is preliminary data.</text>
</comment>
<feature type="region of interest" description="Disordered" evidence="1">
    <location>
        <begin position="15"/>
        <end position="39"/>
    </location>
</feature>
<feature type="compositionally biased region" description="Basic and acidic residues" evidence="1">
    <location>
        <begin position="82"/>
        <end position="98"/>
    </location>
</feature>
<feature type="compositionally biased region" description="Polar residues" evidence="1">
    <location>
        <begin position="23"/>
        <end position="34"/>
    </location>
</feature>
<evidence type="ECO:0000256" key="1">
    <source>
        <dbReference type="SAM" id="MobiDB-lite"/>
    </source>
</evidence>
<dbReference type="InterPro" id="IPR052108">
    <property type="entry name" value="MEGF/SIB"/>
</dbReference>
<keyword evidence="3" id="KW-1185">Reference proteome</keyword>
<organism evidence="2 3">
    <name type="scientific">Elysia marginata</name>
    <dbReference type="NCBI Taxonomy" id="1093978"/>
    <lineage>
        <taxon>Eukaryota</taxon>
        <taxon>Metazoa</taxon>
        <taxon>Spiralia</taxon>
        <taxon>Lophotrochozoa</taxon>
        <taxon>Mollusca</taxon>
        <taxon>Gastropoda</taxon>
        <taxon>Heterobranchia</taxon>
        <taxon>Euthyneura</taxon>
        <taxon>Panpulmonata</taxon>
        <taxon>Sacoglossa</taxon>
        <taxon>Placobranchoidea</taxon>
        <taxon>Plakobranchidae</taxon>
        <taxon>Elysia</taxon>
    </lineage>
</organism>
<dbReference type="AlphaFoldDB" id="A0AAV4JBT9"/>